<reference evidence="2 3" key="1">
    <citation type="submission" date="2019-09" db="EMBL/GenBank/DDBJ databases">
        <title>Taxonomy of Antarctic Massilia spp.: description of Massilia rubra sp. nov., Massilia aquatica sp. nov., Massilia mucilaginosa sp. nov., Massilia frigida sp. nov. isolated from streams, lakes and regoliths.</title>
        <authorList>
            <person name="Holochova P."/>
            <person name="Sedlacek I."/>
            <person name="Kralova S."/>
            <person name="Maslanova I."/>
            <person name="Busse H.-J."/>
            <person name="Stankova E."/>
            <person name="Vrbovska V."/>
            <person name="Kovarovic V."/>
            <person name="Bartak M."/>
            <person name="Svec P."/>
            <person name="Pantucek R."/>
        </authorList>
    </citation>
    <scope>NUCLEOTIDE SEQUENCE [LARGE SCALE GENOMIC DNA]</scope>
    <source>
        <strain evidence="2 3">CCM 8692</strain>
    </source>
</reference>
<dbReference type="InterPro" id="IPR013568">
    <property type="entry name" value="SEFIR_dom"/>
</dbReference>
<dbReference type="InterPro" id="IPR035897">
    <property type="entry name" value="Toll_tir_struct_dom_sf"/>
</dbReference>
<sequence>MSASTEHPKVFISYSWTTPEHEQFVIDFATTLRGHGIDAVLDKWDLKPGHDKYVFMESMVVDPSVNKVLVICDRKYQEKANSRAGGVGTESQIISQELYGRVKQTKFVPVVCEYDDDGHPCLPVFMKGLIYIDVSNDEQYGAGLDELLRLIYEQPFHQKPKLGGVPYFVSSSGASYVKELGAALRAIQDGKPNRHGLEALFIKSLLSEVTKLYVTPEGDDYDEGVFQAISSTKSLRDQLAEYVEGVAAFSGDDTSSLAPFLKLMEGLGAHFGPPTNQGSFYPGWADLYYFFAYEAFLIQAAALLRHSCWKCLRRLMSAVYVIQSSRQSATAAETFVAFDKEMVSLDEHRNRRLTLKRVSVVADILKERCSTDKASFPEIMEADVFLMLGSVASSFPPTPAGEWPRIWRARTTIYSSYGNKFKMFLRAADEDTRTGIRTAIGVTSGRDLQARLETATTRFPELGRNGGFHDNFNFLEAINFNELVK</sequence>
<dbReference type="Gene3D" id="3.40.50.10140">
    <property type="entry name" value="Toll/interleukin-1 receptor homology (TIR) domain"/>
    <property type="match status" value="1"/>
</dbReference>
<gene>
    <name evidence="2" type="ORF">F0185_11010</name>
</gene>
<proteinExistence type="predicted"/>
<dbReference type="Pfam" id="PF08357">
    <property type="entry name" value="SEFIR"/>
    <property type="match status" value="1"/>
</dbReference>
<evidence type="ECO:0000259" key="1">
    <source>
        <dbReference type="PROSITE" id="PS51534"/>
    </source>
</evidence>
<feature type="domain" description="SEFIR" evidence="1">
    <location>
        <begin position="7"/>
        <end position="143"/>
    </location>
</feature>
<comment type="caution">
    <text evidence="2">The sequence shown here is derived from an EMBL/GenBank/DDBJ whole genome shotgun (WGS) entry which is preliminary data.</text>
</comment>
<organism evidence="2 3">
    <name type="scientific">Massilia rubra</name>
    <dbReference type="NCBI Taxonomy" id="2607910"/>
    <lineage>
        <taxon>Bacteria</taxon>
        <taxon>Pseudomonadati</taxon>
        <taxon>Pseudomonadota</taxon>
        <taxon>Betaproteobacteria</taxon>
        <taxon>Burkholderiales</taxon>
        <taxon>Oxalobacteraceae</taxon>
        <taxon>Telluria group</taxon>
        <taxon>Massilia</taxon>
    </lineage>
</organism>
<name>A0ABX0LRM9_9BURK</name>
<dbReference type="RefSeq" id="WP_167224350.1">
    <property type="nucleotide sequence ID" value="NZ_VUYU01000006.1"/>
</dbReference>
<evidence type="ECO:0000313" key="2">
    <source>
        <dbReference type="EMBL" id="NHZ34114.1"/>
    </source>
</evidence>
<dbReference type="EMBL" id="VUYU01000006">
    <property type="protein sequence ID" value="NHZ34114.1"/>
    <property type="molecule type" value="Genomic_DNA"/>
</dbReference>
<accession>A0ABX0LRM9</accession>
<evidence type="ECO:0000313" key="3">
    <source>
        <dbReference type="Proteomes" id="UP000785613"/>
    </source>
</evidence>
<protein>
    <recommendedName>
        <fullName evidence="1">SEFIR domain-containing protein</fullName>
    </recommendedName>
</protein>
<dbReference type="PROSITE" id="PS51534">
    <property type="entry name" value="SEFIR"/>
    <property type="match status" value="1"/>
</dbReference>
<keyword evidence="3" id="KW-1185">Reference proteome</keyword>
<dbReference type="SUPFAM" id="SSF52200">
    <property type="entry name" value="Toll/Interleukin receptor TIR domain"/>
    <property type="match status" value="1"/>
</dbReference>
<dbReference type="Proteomes" id="UP000785613">
    <property type="component" value="Unassembled WGS sequence"/>
</dbReference>